<keyword evidence="2" id="KW-0732">Signal</keyword>
<reference evidence="4" key="1">
    <citation type="journal article" date="2014" name="Science">
        <title>Ancient hybridizations among the ancestral genomes of bread wheat.</title>
        <authorList>
            <consortium name="International Wheat Genome Sequencing Consortium,"/>
            <person name="Marcussen T."/>
            <person name="Sandve S.R."/>
            <person name="Heier L."/>
            <person name="Spannagl M."/>
            <person name="Pfeifer M."/>
            <person name="Jakobsen K.S."/>
            <person name="Wulff B.B."/>
            <person name="Steuernagel B."/>
            <person name="Mayer K.F."/>
            <person name="Olsen O.A."/>
        </authorList>
    </citation>
    <scope>NUCLEOTIDE SEQUENCE [LARGE SCALE GENOMIC DNA]</scope>
    <source>
        <strain evidence="4">cv. AL8/78</strain>
    </source>
</reference>
<reference evidence="3" key="5">
    <citation type="journal article" date="2021" name="G3 (Bethesda)">
        <title>Aegilops tauschii genome assembly Aet v5.0 features greater sequence contiguity and improved annotation.</title>
        <authorList>
            <person name="Wang L."/>
            <person name="Zhu T."/>
            <person name="Rodriguez J.C."/>
            <person name="Deal K.R."/>
            <person name="Dubcovsky J."/>
            <person name="McGuire P.E."/>
            <person name="Lux T."/>
            <person name="Spannagl M."/>
            <person name="Mayer K.F.X."/>
            <person name="Baldrich P."/>
            <person name="Meyers B.C."/>
            <person name="Huo N."/>
            <person name="Gu Y.Q."/>
            <person name="Zhou H."/>
            <person name="Devos K.M."/>
            <person name="Bennetzen J.L."/>
            <person name="Unver T."/>
            <person name="Budak H."/>
            <person name="Gulick P.J."/>
            <person name="Galiba G."/>
            <person name="Kalapos B."/>
            <person name="Nelson D.R."/>
            <person name="Li P."/>
            <person name="You F.M."/>
            <person name="Luo M.C."/>
            <person name="Dvorak J."/>
        </authorList>
    </citation>
    <scope>NUCLEOTIDE SEQUENCE [LARGE SCALE GENOMIC DNA]</scope>
    <source>
        <strain evidence="3">cv. AL8/78</strain>
    </source>
</reference>
<evidence type="ECO:0000313" key="3">
    <source>
        <dbReference type="EnsemblPlants" id="AET2Gv20114300.17"/>
    </source>
</evidence>
<reference evidence="4" key="2">
    <citation type="journal article" date="2017" name="Nat. Plants">
        <title>The Aegilops tauschii genome reveals multiple impacts of transposons.</title>
        <authorList>
            <person name="Zhao G."/>
            <person name="Zou C."/>
            <person name="Li K."/>
            <person name="Wang K."/>
            <person name="Li T."/>
            <person name="Gao L."/>
            <person name="Zhang X."/>
            <person name="Wang H."/>
            <person name="Yang Z."/>
            <person name="Liu X."/>
            <person name="Jiang W."/>
            <person name="Mao L."/>
            <person name="Kong X."/>
            <person name="Jiao Y."/>
            <person name="Jia J."/>
        </authorList>
    </citation>
    <scope>NUCLEOTIDE SEQUENCE [LARGE SCALE GENOMIC DNA]</scope>
    <source>
        <strain evidence="4">cv. AL8/78</strain>
    </source>
</reference>
<dbReference type="Gramene" id="AET2Gv20114300.17">
    <property type="protein sequence ID" value="AET2Gv20114300.17"/>
    <property type="gene ID" value="AET2Gv20114300"/>
</dbReference>
<dbReference type="PANTHER" id="PTHR33935">
    <property type="entry name" value="OS10G0148100 PROTEIN"/>
    <property type="match status" value="1"/>
</dbReference>
<dbReference type="AlphaFoldDB" id="A0A453AFB0"/>
<protein>
    <recommendedName>
        <fullName evidence="5">Proline-rich protein</fullName>
    </recommendedName>
</protein>
<feature type="chain" id="PRO_5019115730" description="Proline-rich protein" evidence="2">
    <location>
        <begin position="24"/>
        <end position="206"/>
    </location>
</feature>
<sequence length="206" mass="21936">MAAPTRALVLGVLLAIAVANAEAASVVVGLAKCANCTRKNMKAEEAFKGLQVAVKCKNVHGDYESKAVGALDRTGAFSVPLAADLHGANCVAQLHSAASNAPCPGQEPSKIVPVFEGTTFGIVAGDSIATPSAALPECTSMTLCGPIKKHIIEHFHHKKPVPPKPEPKPPPPGLPSRPSHAHLRWWRWRWIPRTPLSPVYHRPAQR</sequence>
<organism evidence="3 4">
    <name type="scientific">Aegilops tauschii subsp. strangulata</name>
    <name type="common">Goatgrass</name>
    <dbReference type="NCBI Taxonomy" id="200361"/>
    <lineage>
        <taxon>Eukaryota</taxon>
        <taxon>Viridiplantae</taxon>
        <taxon>Streptophyta</taxon>
        <taxon>Embryophyta</taxon>
        <taxon>Tracheophyta</taxon>
        <taxon>Spermatophyta</taxon>
        <taxon>Magnoliopsida</taxon>
        <taxon>Liliopsida</taxon>
        <taxon>Poales</taxon>
        <taxon>Poaceae</taxon>
        <taxon>BOP clade</taxon>
        <taxon>Pooideae</taxon>
        <taxon>Triticodae</taxon>
        <taxon>Triticeae</taxon>
        <taxon>Triticinae</taxon>
        <taxon>Aegilops</taxon>
    </lineage>
</organism>
<accession>A0A453AFB0</accession>
<dbReference type="EnsemblPlants" id="AET2Gv20114300.17">
    <property type="protein sequence ID" value="AET2Gv20114300.17"/>
    <property type="gene ID" value="AET2Gv20114300"/>
</dbReference>
<dbReference type="PANTHER" id="PTHR33935:SF23">
    <property type="entry name" value="PROLINE-RICH PROTEIN"/>
    <property type="match status" value="1"/>
</dbReference>
<dbReference type="Pfam" id="PF01190">
    <property type="entry name" value="Pollen_Ole_e_1"/>
    <property type="match status" value="1"/>
</dbReference>
<evidence type="ECO:0000256" key="1">
    <source>
        <dbReference type="SAM" id="MobiDB-lite"/>
    </source>
</evidence>
<reference evidence="3" key="4">
    <citation type="submission" date="2019-03" db="UniProtKB">
        <authorList>
            <consortium name="EnsemblPlants"/>
        </authorList>
    </citation>
    <scope>IDENTIFICATION</scope>
</reference>
<name>A0A453AFB0_AEGTS</name>
<feature type="compositionally biased region" description="Pro residues" evidence="1">
    <location>
        <begin position="162"/>
        <end position="175"/>
    </location>
</feature>
<evidence type="ECO:0000313" key="4">
    <source>
        <dbReference type="Proteomes" id="UP000015105"/>
    </source>
</evidence>
<proteinExistence type="predicted"/>
<evidence type="ECO:0000256" key="2">
    <source>
        <dbReference type="SAM" id="SignalP"/>
    </source>
</evidence>
<evidence type="ECO:0008006" key="5">
    <source>
        <dbReference type="Google" id="ProtNLM"/>
    </source>
</evidence>
<reference evidence="3" key="3">
    <citation type="journal article" date="2017" name="Nature">
        <title>Genome sequence of the progenitor of the wheat D genome Aegilops tauschii.</title>
        <authorList>
            <person name="Luo M.C."/>
            <person name="Gu Y.Q."/>
            <person name="Puiu D."/>
            <person name="Wang H."/>
            <person name="Twardziok S.O."/>
            <person name="Deal K.R."/>
            <person name="Huo N."/>
            <person name="Zhu T."/>
            <person name="Wang L."/>
            <person name="Wang Y."/>
            <person name="McGuire P.E."/>
            <person name="Liu S."/>
            <person name="Long H."/>
            <person name="Ramasamy R.K."/>
            <person name="Rodriguez J.C."/>
            <person name="Van S.L."/>
            <person name="Yuan L."/>
            <person name="Wang Z."/>
            <person name="Xia Z."/>
            <person name="Xiao L."/>
            <person name="Anderson O.D."/>
            <person name="Ouyang S."/>
            <person name="Liang Y."/>
            <person name="Zimin A.V."/>
            <person name="Pertea G."/>
            <person name="Qi P."/>
            <person name="Bennetzen J.L."/>
            <person name="Dai X."/>
            <person name="Dawson M.W."/>
            <person name="Muller H.G."/>
            <person name="Kugler K."/>
            <person name="Rivarola-Duarte L."/>
            <person name="Spannagl M."/>
            <person name="Mayer K.F.X."/>
            <person name="Lu F.H."/>
            <person name="Bevan M.W."/>
            <person name="Leroy P."/>
            <person name="Li P."/>
            <person name="You F.M."/>
            <person name="Sun Q."/>
            <person name="Liu Z."/>
            <person name="Lyons E."/>
            <person name="Wicker T."/>
            <person name="Salzberg S.L."/>
            <person name="Devos K.M."/>
            <person name="Dvorak J."/>
        </authorList>
    </citation>
    <scope>NUCLEOTIDE SEQUENCE [LARGE SCALE GENOMIC DNA]</scope>
    <source>
        <strain evidence="3">cv. AL8/78</strain>
    </source>
</reference>
<feature type="region of interest" description="Disordered" evidence="1">
    <location>
        <begin position="157"/>
        <end position="179"/>
    </location>
</feature>
<dbReference type="Proteomes" id="UP000015105">
    <property type="component" value="Chromosome 2D"/>
</dbReference>
<feature type="signal peptide" evidence="2">
    <location>
        <begin position="1"/>
        <end position="23"/>
    </location>
</feature>
<keyword evidence="4" id="KW-1185">Reference proteome</keyword>